<reference evidence="2 3" key="1">
    <citation type="journal article" date="2019" name="New Phytol.">
        <title>Comparative genomics reveals unique wood-decay strategies and fruiting body development in the Schizophyllaceae.</title>
        <authorList>
            <person name="Almasi E."/>
            <person name="Sahu N."/>
            <person name="Krizsan K."/>
            <person name="Balint B."/>
            <person name="Kovacs G.M."/>
            <person name="Kiss B."/>
            <person name="Cseklye J."/>
            <person name="Drula E."/>
            <person name="Henrissat B."/>
            <person name="Nagy I."/>
            <person name="Chovatia M."/>
            <person name="Adam C."/>
            <person name="LaButti K."/>
            <person name="Lipzen A."/>
            <person name="Riley R."/>
            <person name="Grigoriev I.V."/>
            <person name="Nagy L.G."/>
        </authorList>
    </citation>
    <scope>NUCLEOTIDE SEQUENCE [LARGE SCALE GENOMIC DNA]</scope>
    <source>
        <strain evidence="2 3">NL-1724</strain>
    </source>
</reference>
<gene>
    <name evidence="2" type="ORF">BD626DRAFT_277279</name>
</gene>
<name>A0A550BTE4_9AGAR</name>
<sequence length="379" mass="42947">MSKPQAIALGLPGDVPPYVSSPAVHNAKLNVLSFDFNLRSLETNVYSLTTLESAGLLHGLDTVLPSPQRELWFPKADAMTICQGLVEQLEARQKAAQQAKASANRSMRSRGAQTQPADQQVKVVDQSRRVKNTTKGKARRKRQAGGDETEYEKDISDKASIDTTTQSSTVSGIPDMVWLHSYHVNMRLPPKAKPESDADKKIVEKLHGPPRCISRYQLYKGRLLRHQPVVLIEEDKKHANRRVQRDTAQYAEHVKDRLNRLHEAADDIGYYLFIYFYLINPQVQRVVARTVSGTYWQWRQISRDEIPIHYMPNPNADLNVVPSEKPKFKVYFAAWEAQPIFESGTRESDEALTAMRKQVLDNIVEFSDAYGGTESDDDL</sequence>
<evidence type="ECO:0000256" key="1">
    <source>
        <dbReference type="SAM" id="MobiDB-lite"/>
    </source>
</evidence>
<dbReference type="OrthoDB" id="3049502at2759"/>
<organism evidence="2 3">
    <name type="scientific">Schizophyllum amplum</name>
    <dbReference type="NCBI Taxonomy" id="97359"/>
    <lineage>
        <taxon>Eukaryota</taxon>
        <taxon>Fungi</taxon>
        <taxon>Dikarya</taxon>
        <taxon>Basidiomycota</taxon>
        <taxon>Agaricomycotina</taxon>
        <taxon>Agaricomycetes</taxon>
        <taxon>Agaricomycetidae</taxon>
        <taxon>Agaricales</taxon>
        <taxon>Schizophyllaceae</taxon>
        <taxon>Schizophyllum</taxon>
    </lineage>
</organism>
<accession>A0A550BTE4</accession>
<comment type="caution">
    <text evidence="2">The sequence shown here is derived from an EMBL/GenBank/DDBJ whole genome shotgun (WGS) entry which is preliminary data.</text>
</comment>
<protein>
    <submittedName>
        <fullName evidence="2">Uncharacterized protein</fullName>
    </submittedName>
</protein>
<evidence type="ECO:0000313" key="3">
    <source>
        <dbReference type="Proteomes" id="UP000320762"/>
    </source>
</evidence>
<proteinExistence type="predicted"/>
<feature type="compositionally biased region" description="Basic residues" evidence="1">
    <location>
        <begin position="129"/>
        <end position="143"/>
    </location>
</feature>
<dbReference type="Proteomes" id="UP000320762">
    <property type="component" value="Unassembled WGS sequence"/>
</dbReference>
<dbReference type="AlphaFoldDB" id="A0A550BTE4"/>
<dbReference type="EMBL" id="VDMD01000092">
    <property type="protein sequence ID" value="TRM55818.1"/>
    <property type="molecule type" value="Genomic_DNA"/>
</dbReference>
<feature type="compositionally biased region" description="Low complexity" evidence="1">
    <location>
        <begin position="96"/>
        <end position="106"/>
    </location>
</feature>
<keyword evidence="3" id="KW-1185">Reference proteome</keyword>
<feature type="region of interest" description="Disordered" evidence="1">
    <location>
        <begin position="96"/>
        <end position="168"/>
    </location>
</feature>
<evidence type="ECO:0000313" key="2">
    <source>
        <dbReference type="EMBL" id="TRM55818.1"/>
    </source>
</evidence>